<dbReference type="Pfam" id="PF08538">
    <property type="entry name" value="DUF1749"/>
    <property type="match status" value="1"/>
</dbReference>
<dbReference type="EMBL" id="MU853769">
    <property type="protein sequence ID" value="KAK3942994.1"/>
    <property type="molecule type" value="Genomic_DNA"/>
</dbReference>
<sequence>MTSRIITTQPLSVLAHEFRTSGGKTLHAFEHVIAVNSESGRREKNAAGGGGGGGINNALIFIGGLGDGPLGVPYVRTIAESLSSSSSSSWSVFELLLSSSYSGFGFGSLRQDVEEIAAFVAYLRSVDDERKKIVLMGHSTGCQDCMEYAKRSSDPAAAADSGILLIPAVDGFILQGPVSDREALGMMAKGGRLPENEVQEWQQKLETSLRFAKDKIDKGEGGQDIIMPRAMLPRDTFTTPITAYRWWSLAAVGGDDDYFSSDLADERVAEIWGSLRQPVLIVPSAQDEHVPRDIDVGELMERWKRACGPRIASSRSAMIPDANHRVDNDPTGRAQAWLANRVHDFLREDILRITNK</sequence>
<proteinExistence type="predicted"/>
<dbReference type="InterPro" id="IPR013744">
    <property type="entry name" value="SidJ"/>
</dbReference>
<reference evidence="2" key="1">
    <citation type="journal article" date="2023" name="Mol. Phylogenet. Evol.">
        <title>Genome-scale phylogeny and comparative genomics of the fungal order Sordariales.</title>
        <authorList>
            <person name="Hensen N."/>
            <person name="Bonometti L."/>
            <person name="Westerberg I."/>
            <person name="Brannstrom I.O."/>
            <person name="Guillou S."/>
            <person name="Cros-Aarteil S."/>
            <person name="Calhoun S."/>
            <person name="Haridas S."/>
            <person name="Kuo A."/>
            <person name="Mondo S."/>
            <person name="Pangilinan J."/>
            <person name="Riley R."/>
            <person name="LaButti K."/>
            <person name="Andreopoulos B."/>
            <person name="Lipzen A."/>
            <person name="Chen C."/>
            <person name="Yan M."/>
            <person name="Daum C."/>
            <person name="Ng V."/>
            <person name="Clum A."/>
            <person name="Steindorff A."/>
            <person name="Ohm R.A."/>
            <person name="Martin F."/>
            <person name="Silar P."/>
            <person name="Natvig D.O."/>
            <person name="Lalanne C."/>
            <person name="Gautier V."/>
            <person name="Ament-Velasquez S.L."/>
            <person name="Kruys A."/>
            <person name="Hutchinson M.I."/>
            <person name="Powell A.J."/>
            <person name="Barry K."/>
            <person name="Miller A.N."/>
            <person name="Grigoriev I.V."/>
            <person name="Debuchy R."/>
            <person name="Gladieux P."/>
            <person name="Hiltunen Thoren M."/>
            <person name="Johannesson H."/>
        </authorList>
    </citation>
    <scope>NUCLEOTIDE SEQUENCE [LARGE SCALE GENOMIC DNA]</scope>
    <source>
        <strain evidence="2">CBS 340.73</strain>
    </source>
</reference>
<dbReference type="SUPFAM" id="SSF53474">
    <property type="entry name" value="alpha/beta-Hydrolases"/>
    <property type="match status" value="1"/>
</dbReference>
<dbReference type="PANTHER" id="PTHR31591:SF7">
    <property type="entry name" value="DUF1749-DOMAIN-CONTAINING PROTEIN"/>
    <property type="match status" value="1"/>
</dbReference>
<protein>
    <submittedName>
        <fullName evidence="1">Uncharacterized protein</fullName>
    </submittedName>
</protein>
<keyword evidence="2" id="KW-1185">Reference proteome</keyword>
<name>A0AAN6S768_9PEZI</name>
<gene>
    <name evidence="1" type="ORF">QBC46DRAFT_53720</name>
</gene>
<evidence type="ECO:0000313" key="2">
    <source>
        <dbReference type="Proteomes" id="UP001303473"/>
    </source>
</evidence>
<comment type="caution">
    <text evidence="1">The sequence shown here is derived from an EMBL/GenBank/DDBJ whole genome shotgun (WGS) entry which is preliminary data.</text>
</comment>
<evidence type="ECO:0000313" key="1">
    <source>
        <dbReference type="EMBL" id="KAK3942994.1"/>
    </source>
</evidence>
<dbReference type="Gene3D" id="3.40.50.1820">
    <property type="entry name" value="alpha/beta hydrolase"/>
    <property type="match status" value="1"/>
</dbReference>
<dbReference type="Proteomes" id="UP001303473">
    <property type="component" value="Unassembled WGS sequence"/>
</dbReference>
<organism evidence="1 2">
    <name type="scientific">Diplogelasinospora grovesii</name>
    <dbReference type="NCBI Taxonomy" id="303347"/>
    <lineage>
        <taxon>Eukaryota</taxon>
        <taxon>Fungi</taxon>
        <taxon>Dikarya</taxon>
        <taxon>Ascomycota</taxon>
        <taxon>Pezizomycotina</taxon>
        <taxon>Sordariomycetes</taxon>
        <taxon>Sordariomycetidae</taxon>
        <taxon>Sordariales</taxon>
        <taxon>Diplogelasinosporaceae</taxon>
        <taxon>Diplogelasinospora</taxon>
    </lineage>
</organism>
<dbReference type="InterPro" id="IPR029058">
    <property type="entry name" value="AB_hydrolase_fold"/>
</dbReference>
<dbReference type="AlphaFoldDB" id="A0AAN6S768"/>
<accession>A0AAN6S768</accession>
<dbReference type="PANTHER" id="PTHR31591">
    <property type="entry name" value="UPF0613 PROTEIN PB24D3.06C"/>
    <property type="match status" value="1"/>
</dbReference>